<name>A0ABN7B8J2_9HEMI</name>
<proteinExistence type="predicted"/>
<sequence length="93" mass="10440">MARPRVRVEGCLCPVPPIRAPLPQLSVLRLEPAFRRGTASFPPTPPRINVITCSGDFMVGSVEGLIWVDLTWVFQDMKGIVEYKDHKNYEGLC</sequence>
<reference evidence="1 2" key="1">
    <citation type="submission" date="2023-09" db="EMBL/GenBank/DDBJ databases">
        <title>Nesidiocoris tenuis whole genome shotgun sequence.</title>
        <authorList>
            <person name="Shibata T."/>
            <person name="Shimoda M."/>
            <person name="Kobayashi T."/>
            <person name="Uehara T."/>
        </authorList>
    </citation>
    <scope>NUCLEOTIDE SEQUENCE [LARGE SCALE GENOMIC DNA]</scope>
    <source>
        <strain evidence="1 2">Japan</strain>
    </source>
</reference>
<evidence type="ECO:0000313" key="1">
    <source>
        <dbReference type="EMBL" id="BES99977.1"/>
    </source>
</evidence>
<dbReference type="Proteomes" id="UP001307889">
    <property type="component" value="Chromosome 11"/>
</dbReference>
<dbReference type="EMBL" id="AP028919">
    <property type="protein sequence ID" value="BES99977.1"/>
    <property type="molecule type" value="Genomic_DNA"/>
</dbReference>
<evidence type="ECO:0000313" key="2">
    <source>
        <dbReference type="Proteomes" id="UP001307889"/>
    </source>
</evidence>
<protein>
    <submittedName>
        <fullName evidence="1">Uncharacterized protein</fullName>
    </submittedName>
</protein>
<gene>
    <name evidence="1" type="ORF">NTJ_12794</name>
</gene>
<keyword evidence="2" id="KW-1185">Reference proteome</keyword>
<organism evidence="1 2">
    <name type="scientific">Nesidiocoris tenuis</name>
    <dbReference type="NCBI Taxonomy" id="355587"/>
    <lineage>
        <taxon>Eukaryota</taxon>
        <taxon>Metazoa</taxon>
        <taxon>Ecdysozoa</taxon>
        <taxon>Arthropoda</taxon>
        <taxon>Hexapoda</taxon>
        <taxon>Insecta</taxon>
        <taxon>Pterygota</taxon>
        <taxon>Neoptera</taxon>
        <taxon>Paraneoptera</taxon>
        <taxon>Hemiptera</taxon>
        <taxon>Heteroptera</taxon>
        <taxon>Panheteroptera</taxon>
        <taxon>Cimicomorpha</taxon>
        <taxon>Miridae</taxon>
        <taxon>Dicyphina</taxon>
        <taxon>Nesidiocoris</taxon>
    </lineage>
</organism>
<accession>A0ABN7B8J2</accession>